<reference evidence="2" key="2">
    <citation type="submission" date="2017-06" db="EMBL/GenBank/DDBJ databases">
        <title>The pomegranate genome and the genomics of punicalagin biosynthesis.</title>
        <authorList>
            <person name="Xu C."/>
        </authorList>
    </citation>
    <scope>NUCLEOTIDE SEQUENCE [LARGE SCALE GENOMIC DNA]</scope>
    <source>
        <tissue evidence="2">Fresh leaf</tissue>
    </source>
</reference>
<evidence type="ECO:0000313" key="3">
    <source>
        <dbReference type="EMBL" id="PKI40960.1"/>
    </source>
</evidence>
<dbReference type="EMBL" id="PGOL01003458">
    <property type="protein sequence ID" value="PKI40960.1"/>
    <property type="molecule type" value="Genomic_DNA"/>
</dbReference>
<organism evidence="2 4">
    <name type="scientific">Punica granatum</name>
    <name type="common">Pomegranate</name>
    <dbReference type="NCBI Taxonomy" id="22663"/>
    <lineage>
        <taxon>Eukaryota</taxon>
        <taxon>Viridiplantae</taxon>
        <taxon>Streptophyta</taxon>
        <taxon>Embryophyta</taxon>
        <taxon>Tracheophyta</taxon>
        <taxon>Spermatophyta</taxon>
        <taxon>Magnoliopsida</taxon>
        <taxon>eudicotyledons</taxon>
        <taxon>Gunneridae</taxon>
        <taxon>Pentapetalae</taxon>
        <taxon>rosids</taxon>
        <taxon>malvids</taxon>
        <taxon>Myrtales</taxon>
        <taxon>Lythraceae</taxon>
        <taxon>Punica</taxon>
    </lineage>
</organism>
<dbReference type="Proteomes" id="UP000233551">
    <property type="component" value="Unassembled WGS sequence"/>
</dbReference>
<evidence type="ECO:0000313" key="5">
    <source>
        <dbReference type="Proteomes" id="UP000233551"/>
    </source>
</evidence>
<proteinExistence type="predicted"/>
<sequence>METRGTSPRFSESIEEENESKGGGEIIIGPVVGQSLRYRYQNSVEDDDIDFEDEIELDDEMESLEDNLGAEISIEYSKASSTDVVQQPQFSYSPPKSEEDAPLMHESTALAATNEYARCRRTKYLQSVRTPVENLAQLKKMIEAEEVQTPDKNFA</sequence>
<name>A0A218XA85_PUNGR</name>
<protein>
    <submittedName>
        <fullName evidence="2">Uncharacterized protein</fullName>
    </submittedName>
</protein>
<dbReference type="EMBL" id="MTKT01002214">
    <property type="protein sequence ID" value="OWM81620.1"/>
    <property type="molecule type" value="Genomic_DNA"/>
</dbReference>
<evidence type="ECO:0000256" key="1">
    <source>
        <dbReference type="SAM" id="MobiDB-lite"/>
    </source>
</evidence>
<gene>
    <name evidence="2" type="ORF">CDL15_Pgr007658</name>
    <name evidence="3" type="ORF">CRG98_038488</name>
</gene>
<feature type="region of interest" description="Disordered" evidence="1">
    <location>
        <begin position="78"/>
        <end position="102"/>
    </location>
</feature>
<feature type="compositionally biased region" description="Polar residues" evidence="1">
    <location>
        <begin position="1"/>
        <end position="10"/>
    </location>
</feature>
<evidence type="ECO:0000313" key="4">
    <source>
        <dbReference type="Proteomes" id="UP000197138"/>
    </source>
</evidence>
<accession>A0A218XA85</accession>
<evidence type="ECO:0000313" key="2">
    <source>
        <dbReference type="EMBL" id="OWM81620.1"/>
    </source>
</evidence>
<dbReference type="Proteomes" id="UP000197138">
    <property type="component" value="Unassembled WGS sequence"/>
</dbReference>
<dbReference type="AlphaFoldDB" id="A0A218XA85"/>
<comment type="caution">
    <text evidence="2">The sequence shown here is derived from an EMBL/GenBank/DDBJ whole genome shotgun (WGS) entry which is preliminary data.</text>
</comment>
<feature type="compositionally biased region" description="Polar residues" evidence="1">
    <location>
        <begin position="78"/>
        <end position="94"/>
    </location>
</feature>
<keyword evidence="5" id="KW-1185">Reference proteome</keyword>
<feature type="region of interest" description="Disordered" evidence="1">
    <location>
        <begin position="1"/>
        <end position="26"/>
    </location>
</feature>
<reference evidence="4" key="1">
    <citation type="journal article" date="2017" name="Plant J.">
        <title>The pomegranate (Punica granatum L.) genome and the genomics of punicalagin biosynthesis.</title>
        <authorList>
            <person name="Qin G."/>
            <person name="Xu C."/>
            <person name="Ming R."/>
            <person name="Tang H."/>
            <person name="Guyot R."/>
            <person name="Kramer E.M."/>
            <person name="Hu Y."/>
            <person name="Yi X."/>
            <person name="Qi Y."/>
            <person name="Xu X."/>
            <person name="Gao Z."/>
            <person name="Pan H."/>
            <person name="Jian J."/>
            <person name="Tian Y."/>
            <person name="Yue Z."/>
            <person name="Xu Y."/>
        </authorList>
    </citation>
    <scope>NUCLEOTIDE SEQUENCE [LARGE SCALE GENOMIC DNA]</scope>
    <source>
        <strain evidence="4">cv. Dabenzi</strain>
    </source>
</reference>
<reference evidence="3 5" key="3">
    <citation type="submission" date="2017-11" db="EMBL/GenBank/DDBJ databases">
        <title>De-novo sequencing of pomegranate (Punica granatum L.) genome.</title>
        <authorList>
            <person name="Akparov Z."/>
            <person name="Amiraslanov A."/>
            <person name="Hajiyeva S."/>
            <person name="Abbasov M."/>
            <person name="Kaur K."/>
            <person name="Hamwieh A."/>
            <person name="Solovyev V."/>
            <person name="Salamov A."/>
            <person name="Braich B."/>
            <person name="Kosarev P."/>
            <person name="Mahmoud A."/>
            <person name="Hajiyev E."/>
            <person name="Babayeva S."/>
            <person name="Izzatullayeva V."/>
            <person name="Mammadov A."/>
            <person name="Mammadov A."/>
            <person name="Sharifova S."/>
            <person name="Ojaghi J."/>
            <person name="Eynullazada K."/>
            <person name="Bayramov B."/>
            <person name="Abdulazimova A."/>
            <person name="Shahmuradov I."/>
        </authorList>
    </citation>
    <scope>NUCLEOTIDE SEQUENCE [LARGE SCALE GENOMIC DNA]</scope>
    <source>
        <strain evidence="3">AG2017</strain>
        <strain evidence="5">cv. AG2017</strain>
        <tissue evidence="3">Leaf</tissue>
    </source>
</reference>